<evidence type="ECO:0000259" key="6">
    <source>
        <dbReference type="PROSITE" id="PS50878"/>
    </source>
</evidence>
<feature type="region of interest" description="Disordered" evidence="3">
    <location>
        <begin position="1"/>
        <end position="22"/>
    </location>
</feature>
<dbReference type="EMBL" id="CAJOBF010008459">
    <property type="protein sequence ID" value="CAF4256017.1"/>
    <property type="molecule type" value="Genomic_DNA"/>
</dbReference>
<reference evidence="7" key="1">
    <citation type="submission" date="2021-02" db="EMBL/GenBank/DDBJ databases">
        <authorList>
            <person name="Nowell W R."/>
        </authorList>
    </citation>
    <scope>NUCLEOTIDE SEQUENCE</scope>
</reference>
<feature type="domain" description="Reverse transcriptase" evidence="6">
    <location>
        <begin position="234"/>
        <end position="488"/>
    </location>
</feature>
<feature type="domain" description="CCHC-type" evidence="5">
    <location>
        <begin position="99"/>
        <end position="112"/>
    </location>
</feature>
<keyword evidence="2" id="KW-0862">Zinc</keyword>
<feature type="transmembrane region" description="Helical" evidence="4">
    <location>
        <begin position="170"/>
        <end position="191"/>
    </location>
</feature>
<evidence type="ECO:0000313" key="8">
    <source>
        <dbReference type="Proteomes" id="UP000663842"/>
    </source>
</evidence>
<feature type="compositionally biased region" description="Polar residues" evidence="3">
    <location>
        <begin position="1"/>
        <end position="18"/>
    </location>
</feature>
<dbReference type="InterPro" id="IPR041577">
    <property type="entry name" value="RT_RNaseH_2"/>
</dbReference>
<name>A0A820F4K5_9BILA</name>
<dbReference type="Pfam" id="PF00078">
    <property type="entry name" value="RVT_1"/>
    <property type="match status" value="1"/>
</dbReference>
<sequence length="726" mass="83112">IFTLNSTTSSYPTANNTKPPEYQHYLNKNSNTSYHYLPQRDQYSRVSGQAADISSSAKFIPPLLANNTSQRNNNSYHNNTNNHQYRNYSQQHQKSFQDCFKCGSLDHIARDCHHFEKRILFTTHVNNKDMQIMIDNGAQNSFVHERNLTLNDNFKPSIIPQQKFYMADGLTPFVVTGIVTLSILIGMDYLLKYDLELKPKKKSILFYLHDKSTKIPIDQESTSFDFNNSLSHSERMRHDNHLNTIAMSSSFNTPKLAISHFLHHLTDPMQCRALQVLSYKFKSLFDTSTYTIATTQISHVIETHPHTPPVPKCYPGNRTSTSEMHSIINKLLASGLVLIDYEKLNAITIKDNYPRPNMELALQTLGFGYNFFSKLDLKSEFWQFPINPQDRFKTAFITTFGLYEWKVLPQGLRNAPPNFQRIMNNVLSSCIDFSLVYLDDIVIFSRTHHEHLIHLEKVLNALKLQNLTLNPTKYEIAQQTIEYLGHVISSKTITPLPEKIKSIALLPEPKSLAQANRLIGALSWYRKFIPQFASIAVPIHVPLMLDFPDDTQPIFLSTDASKIGLGGILYQEIHGVKRILYYHSELLSSSQNRFHSIELEALTIFKCITRMKSFLLEKHNCLPDYLSRHPISYDDELLDSEYGLGFRRDKSSSVQFIGAMVNRSKVRAASTHVSPYSLQRPQFSSAVSSSSTPATISSSSPIEEFDITQLQQHQNNDIQIQKLLMI</sequence>
<protein>
    <submittedName>
        <fullName evidence="7">Uncharacterized protein</fullName>
    </submittedName>
</protein>
<dbReference type="Gene3D" id="3.30.70.270">
    <property type="match status" value="1"/>
</dbReference>
<evidence type="ECO:0000256" key="4">
    <source>
        <dbReference type="SAM" id="Phobius"/>
    </source>
</evidence>
<keyword evidence="4" id="KW-0812">Transmembrane</keyword>
<evidence type="ECO:0000256" key="1">
    <source>
        <dbReference type="ARBA" id="ARBA00023268"/>
    </source>
</evidence>
<dbReference type="SUPFAM" id="SSF56672">
    <property type="entry name" value="DNA/RNA polymerases"/>
    <property type="match status" value="1"/>
</dbReference>
<dbReference type="GO" id="GO:0003676">
    <property type="term" value="F:nucleic acid binding"/>
    <property type="evidence" value="ECO:0007669"/>
    <property type="project" value="InterPro"/>
</dbReference>
<evidence type="ECO:0000259" key="5">
    <source>
        <dbReference type="PROSITE" id="PS50158"/>
    </source>
</evidence>
<dbReference type="SMART" id="SM00343">
    <property type="entry name" value="ZnF_C2HC"/>
    <property type="match status" value="1"/>
</dbReference>
<keyword evidence="2" id="KW-0479">Metal-binding</keyword>
<keyword evidence="2" id="KW-0863">Zinc-finger</keyword>
<dbReference type="GO" id="GO:0008270">
    <property type="term" value="F:zinc ion binding"/>
    <property type="evidence" value="ECO:0007669"/>
    <property type="project" value="UniProtKB-KW"/>
</dbReference>
<dbReference type="Pfam" id="PF17919">
    <property type="entry name" value="RT_RNaseH_2"/>
    <property type="match status" value="1"/>
</dbReference>
<dbReference type="PROSITE" id="PS50878">
    <property type="entry name" value="RT_POL"/>
    <property type="match status" value="1"/>
</dbReference>
<evidence type="ECO:0000256" key="3">
    <source>
        <dbReference type="SAM" id="MobiDB-lite"/>
    </source>
</evidence>
<dbReference type="InterPro" id="IPR050951">
    <property type="entry name" value="Retrovirus_Pol_polyprotein"/>
</dbReference>
<proteinExistence type="predicted"/>
<keyword evidence="4" id="KW-0472">Membrane</keyword>
<keyword evidence="1" id="KW-0511">Multifunctional enzyme</keyword>
<dbReference type="Gene3D" id="3.10.10.10">
    <property type="entry name" value="HIV Type 1 Reverse Transcriptase, subunit A, domain 1"/>
    <property type="match status" value="1"/>
</dbReference>
<dbReference type="AlphaFoldDB" id="A0A820F4K5"/>
<dbReference type="InterPro" id="IPR000477">
    <property type="entry name" value="RT_dom"/>
</dbReference>
<comment type="caution">
    <text evidence="7">The sequence shown here is derived from an EMBL/GenBank/DDBJ whole genome shotgun (WGS) entry which is preliminary data.</text>
</comment>
<accession>A0A820F4K5</accession>
<dbReference type="InterPro" id="IPR043502">
    <property type="entry name" value="DNA/RNA_pol_sf"/>
</dbReference>
<feature type="non-terminal residue" evidence="7">
    <location>
        <position position="1"/>
    </location>
</feature>
<dbReference type="InterPro" id="IPR001878">
    <property type="entry name" value="Znf_CCHC"/>
</dbReference>
<dbReference type="PROSITE" id="PS50158">
    <property type="entry name" value="ZF_CCHC"/>
    <property type="match status" value="1"/>
</dbReference>
<dbReference type="Pfam" id="PF00098">
    <property type="entry name" value="zf-CCHC"/>
    <property type="match status" value="1"/>
</dbReference>
<dbReference type="CDD" id="cd01647">
    <property type="entry name" value="RT_LTR"/>
    <property type="match status" value="1"/>
</dbReference>
<dbReference type="GO" id="GO:0003824">
    <property type="term" value="F:catalytic activity"/>
    <property type="evidence" value="ECO:0007669"/>
    <property type="project" value="UniProtKB-KW"/>
</dbReference>
<evidence type="ECO:0000256" key="2">
    <source>
        <dbReference type="PROSITE-ProRule" id="PRU00047"/>
    </source>
</evidence>
<keyword evidence="4" id="KW-1133">Transmembrane helix</keyword>
<organism evidence="7 8">
    <name type="scientific">Rotaria magnacalcarata</name>
    <dbReference type="NCBI Taxonomy" id="392030"/>
    <lineage>
        <taxon>Eukaryota</taxon>
        <taxon>Metazoa</taxon>
        <taxon>Spiralia</taxon>
        <taxon>Gnathifera</taxon>
        <taxon>Rotifera</taxon>
        <taxon>Eurotatoria</taxon>
        <taxon>Bdelloidea</taxon>
        <taxon>Philodinida</taxon>
        <taxon>Philodinidae</taxon>
        <taxon>Rotaria</taxon>
    </lineage>
</organism>
<gene>
    <name evidence="7" type="ORF">UXM345_LOCUS31005</name>
</gene>
<dbReference type="PANTHER" id="PTHR37984:SF5">
    <property type="entry name" value="PROTEIN NYNRIN-LIKE"/>
    <property type="match status" value="1"/>
</dbReference>
<dbReference type="PANTHER" id="PTHR37984">
    <property type="entry name" value="PROTEIN CBG26694"/>
    <property type="match status" value="1"/>
</dbReference>
<evidence type="ECO:0000313" key="7">
    <source>
        <dbReference type="EMBL" id="CAF4256017.1"/>
    </source>
</evidence>
<dbReference type="Proteomes" id="UP000663842">
    <property type="component" value="Unassembled WGS sequence"/>
</dbReference>
<dbReference type="InterPro" id="IPR043128">
    <property type="entry name" value="Rev_trsase/Diguanyl_cyclase"/>
</dbReference>